<dbReference type="PANTHER" id="PTHR43266:SF2">
    <property type="entry name" value="MAJOR FACILITATOR SUPERFAMILY (MFS) PROFILE DOMAIN-CONTAINING PROTEIN"/>
    <property type="match status" value="1"/>
</dbReference>
<reference evidence="8 9" key="1">
    <citation type="submission" date="2022-06" db="EMBL/GenBank/DDBJ databases">
        <title>Isolation of gut microbiota from human fecal samples.</title>
        <authorList>
            <person name="Pamer E.G."/>
            <person name="Barat B."/>
            <person name="Waligurski E."/>
            <person name="Medina S."/>
            <person name="Paddock L."/>
            <person name="Mostad J."/>
        </authorList>
    </citation>
    <scope>NUCLEOTIDE SEQUENCE [LARGE SCALE GENOMIC DNA]</scope>
    <source>
        <strain evidence="8 9">DFI.9.90</strain>
    </source>
</reference>
<keyword evidence="5 7" id="KW-1133">Transmembrane helix</keyword>
<dbReference type="GO" id="GO:0005886">
    <property type="term" value="C:plasma membrane"/>
    <property type="evidence" value="ECO:0007669"/>
    <property type="project" value="UniProtKB-SubCell"/>
</dbReference>
<sequence length="428" mass="46648">MIETQFSLLAKRRFLPLFLTQFLGAFNDNLFKSALVILITFRLAETYNVNAQIMITAVAGLFILPFFLFSSLAGQIADKYEKSFLIRIIKLVEIILMCLTAAAFETMHLWWLIFLLFCMGTQSTFFGPLKFSILPQLLNDDELVAGNGLVNAGTNIAILTGTLCGGLFILSPLGRHYISAGVVGVAVAGYAASRFIPTAEPSSPGLRIDRNLFRSTWEMLVYPFCNRDVFRSIIGISWFWFLGSVFLAQFPSFAKDALGGDEQVSTLFLVLFSVGVGAGATFCNKLLKGRVSGKYLSCSLIGMSLFIVMLYIFSAAAPAGGELISALQFIRGPRAAGIVFAMFMIAACGGLYSVPMYAMMQRMTPESHMARVIASLNIIDSLGMVAAAMLTALMISAGVSISGIFLSMAFLNLLMLPLTIKLSRISYD</sequence>
<evidence type="ECO:0000256" key="5">
    <source>
        <dbReference type="ARBA" id="ARBA00022989"/>
    </source>
</evidence>
<keyword evidence="2" id="KW-0813">Transport</keyword>
<dbReference type="EMBL" id="JANFYT010000028">
    <property type="protein sequence ID" value="MCQ4815158.1"/>
    <property type="molecule type" value="Genomic_DNA"/>
</dbReference>
<feature type="transmembrane region" description="Helical" evidence="7">
    <location>
        <begin position="51"/>
        <end position="72"/>
    </location>
</feature>
<evidence type="ECO:0000256" key="4">
    <source>
        <dbReference type="ARBA" id="ARBA00022692"/>
    </source>
</evidence>
<evidence type="ECO:0000256" key="3">
    <source>
        <dbReference type="ARBA" id="ARBA00022475"/>
    </source>
</evidence>
<dbReference type="RefSeq" id="WP_051484871.1">
    <property type="nucleotide sequence ID" value="NZ_CAJLEK010000084.1"/>
</dbReference>
<feature type="transmembrane region" description="Helical" evidence="7">
    <location>
        <begin position="337"/>
        <end position="360"/>
    </location>
</feature>
<protein>
    <submittedName>
        <fullName evidence="8">MFS transporter</fullName>
    </submittedName>
</protein>
<proteinExistence type="predicted"/>
<keyword evidence="9" id="KW-1185">Reference proteome</keyword>
<evidence type="ECO:0000256" key="2">
    <source>
        <dbReference type="ARBA" id="ARBA00022448"/>
    </source>
</evidence>
<feature type="transmembrane region" description="Helical" evidence="7">
    <location>
        <begin position="264"/>
        <end position="283"/>
    </location>
</feature>
<keyword evidence="6 7" id="KW-0472">Membrane</keyword>
<evidence type="ECO:0000256" key="6">
    <source>
        <dbReference type="ARBA" id="ARBA00023136"/>
    </source>
</evidence>
<keyword evidence="3" id="KW-1003">Cell membrane</keyword>
<dbReference type="InterPro" id="IPR022324">
    <property type="entry name" value="Bacilysin_exporter_BacE_put"/>
</dbReference>
<dbReference type="AlphaFoldDB" id="A0AAW5KBI5"/>
<evidence type="ECO:0000256" key="1">
    <source>
        <dbReference type="ARBA" id="ARBA00004651"/>
    </source>
</evidence>
<dbReference type="GeneID" id="95755607"/>
<gene>
    <name evidence="8" type="ORF">NE630_12020</name>
</gene>
<evidence type="ECO:0000313" key="8">
    <source>
        <dbReference type="EMBL" id="MCQ4815158.1"/>
    </source>
</evidence>
<comment type="subcellular location">
    <subcellularLocation>
        <location evidence="1">Cell membrane</location>
        <topology evidence="1">Multi-pass membrane protein</topology>
    </subcellularLocation>
</comment>
<organism evidence="8 9">
    <name type="scientific">Cloacibacillus evryensis</name>
    <dbReference type="NCBI Taxonomy" id="508460"/>
    <lineage>
        <taxon>Bacteria</taxon>
        <taxon>Thermotogati</taxon>
        <taxon>Synergistota</taxon>
        <taxon>Synergistia</taxon>
        <taxon>Synergistales</taxon>
        <taxon>Synergistaceae</taxon>
        <taxon>Cloacibacillus</taxon>
    </lineage>
</organism>
<dbReference type="GO" id="GO:0022857">
    <property type="term" value="F:transmembrane transporter activity"/>
    <property type="evidence" value="ECO:0007669"/>
    <property type="project" value="InterPro"/>
</dbReference>
<feature type="transmembrane region" description="Helical" evidence="7">
    <location>
        <begin position="372"/>
        <end position="395"/>
    </location>
</feature>
<comment type="caution">
    <text evidence="8">The sequence shown here is derived from an EMBL/GenBank/DDBJ whole genome shotgun (WGS) entry which is preliminary data.</text>
</comment>
<dbReference type="CDD" id="cd06173">
    <property type="entry name" value="MFS_MefA_like"/>
    <property type="match status" value="1"/>
</dbReference>
<feature type="transmembrane region" description="Helical" evidence="7">
    <location>
        <begin position="401"/>
        <end position="420"/>
    </location>
</feature>
<keyword evidence="4 7" id="KW-0812">Transmembrane</keyword>
<dbReference type="InterPro" id="IPR011701">
    <property type="entry name" value="MFS"/>
</dbReference>
<dbReference type="PANTHER" id="PTHR43266">
    <property type="entry name" value="MACROLIDE-EFFLUX PROTEIN"/>
    <property type="match status" value="1"/>
</dbReference>
<feature type="transmembrane region" description="Helical" evidence="7">
    <location>
        <begin position="295"/>
        <end position="317"/>
    </location>
</feature>
<dbReference type="SUPFAM" id="SSF103473">
    <property type="entry name" value="MFS general substrate transporter"/>
    <property type="match status" value="1"/>
</dbReference>
<dbReference type="InterPro" id="IPR036259">
    <property type="entry name" value="MFS_trans_sf"/>
</dbReference>
<evidence type="ECO:0000256" key="7">
    <source>
        <dbReference type="SAM" id="Phobius"/>
    </source>
</evidence>
<evidence type="ECO:0000313" key="9">
    <source>
        <dbReference type="Proteomes" id="UP001205919"/>
    </source>
</evidence>
<feature type="transmembrane region" description="Helical" evidence="7">
    <location>
        <begin position="229"/>
        <end position="252"/>
    </location>
</feature>
<dbReference type="PRINTS" id="PR01988">
    <property type="entry name" value="EXPORTERBACE"/>
</dbReference>
<dbReference type="Pfam" id="PF07690">
    <property type="entry name" value="MFS_1"/>
    <property type="match status" value="1"/>
</dbReference>
<feature type="transmembrane region" description="Helical" evidence="7">
    <location>
        <begin position="149"/>
        <end position="170"/>
    </location>
</feature>
<accession>A0AAW5KBI5</accession>
<dbReference type="Gene3D" id="1.20.1250.20">
    <property type="entry name" value="MFS general substrate transporter like domains"/>
    <property type="match status" value="1"/>
</dbReference>
<name>A0AAW5KBI5_9BACT</name>
<dbReference type="Proteomes" id="UP001205919">
    <property type="component" value="Unassembled WGS sequence"/>
</dbReference>